<organism evidence="9 10">
    <name type="scientific">Halogranum amylolyticum</name>
    <dbReference type="NCBI Taxonomy" id="660520"/>
    <lineage>
        <taxon>Archaea</taxon>
        <taxon>Methanobacteriati</taxon>
        <taxon>Methanobacteriota</taxon>
        <taxon>Stenosarchaea group</taxon>
        <taxon>Halobacteria</taxon>
        <taxon>Halobacteriales</taxon>
        <taxon>Haloferacaceae</taxon>
    </lineage>
</organism>
<keyword evidence="4 8" id="KW-1133">Transmembrane helix</keyword>
<feature type="transmembrane region" description="Helical" evidence="8">
    <location>
        <begin position="75"/>
        <end position="95"/>
    </location>
</feature>
<feature type="transmembrane region" description="Helical" evidence="8">
    <location>
        <begin position="37"/>
        <end position="63"/>
    </location>
</feature>
<keyword evidence="5 8" id="KW-0472">Membrane</keyword>
<dbReference type="GO" id="GO:0005886">
    <property type="term" value="C:plasma membrane"/>
    <property type="evidence" value="ECO:0007669"/>
    <property type="project" value="UniProtKB-SubCell"/>
</dbReference>
<dbReference type="EMBL" id="FODV01000013">
    <property type="protein sequence ID" value="SEP07984.1"/>
    <property type="molecule type" value="Genomic_DNA"/>
</dbReference>
<reference evidence="10" key="1">
    <citation type="submission" date="2016-10" db="EMBL/GenBank/DDBJ databases">
        <authorList>
            <person name="Varghese N."/>
            <person name="Submissions S."/>
        </authorList>
    </citation>
    <scope>NUCLEOTIDE SEQUENCE [LARGE SCALE GENOMIC DNA]</scope>
    <source>
        <strain evidence="10">CGMCC 1.10121</strain>
    </source>
</reference>
<evidence type="ECO:0000313" key="9">
    <source>
        <dbReference type="EMBL" id="SEP07984.1"/>
    </source>
</evidence>
<evidence type="ECO:0000256" key="1">
    <source>
        <dbReference type="ARBA" id="ARBA00004651"/>
    </source>
</evidence>
<evidence type="ECO:0000256" key="3">
    <source>
        <dbReference type="ARBA" id="ARBA00022692"/>
    </source>
</evidence>
<sequence length="136" mass="14242">MVSFTFTPDRQQLLYGTQVVGLITVGAFAGANLRHFFAGLIPGLGGTLVANVLGCFALGFLVYESEYANVLSDEFSVLAGTGFLSSFTTYSTFALETTLTTPVFGVLNVIANYCLGLIAVLLGRSLAARIGGEIDG</sequence>
<name>A0A1H8UYF4_9EURY</name>
<evidence type="ECO:0000256" key="2">
    <source>
        <dbReference type="ARBA" id="ARBA00022475"/>
    </source>
</evidence>
<comment type="caution">
    <text evidence="8">Lacks conserved residue(s) required for the propagation of feature annotation.</text>
</comment>
<dbReference type="HAMAP" id="MF_00454">
    <property type="entry name" value="FluC"/>
    <property type="match status" value="1"/>
</dbReference>
<evidence type="ECO:0000256" key="7">
    <source>
        <dbReference type="ARBA" id="ARBA00035585"/>
    </source>
</evidence>
<dbReference type="Pfam" id="PF02537">
    <property type="entry name" value="CRCB"/>
    <property type="match status" value="1"/>
</dbReference>
<comment type="function">
    <text evidence="8">Fluoride-specific ion channel. Important for reducing fluoride concentration in the cell, thus reducing its toxicity.</text>
</comment>
<keyword evidence="8" id="KW-0407">Ion channel</keyword>
<dbReference type="Proteomes" id="UP000199126">
    <property type="component" value="Unassembled WGS sequence"/>
</dbReference>
<evidence type="ECO:0000256" key="5">
    <source>
        <dbReference type="ARBA" id="ARBA00023136"/>
    </source>
</evidence>
<dbReference type="GO" id="GO:0062054">
    <property type="term" value="F:fluoride channel activity"/>
    <property type="evidence" value="ECO:0007669"/>
    <property type="project" value="UniProtKB-UniRule"/>
</dbReference>
<comment type="subcellular location">
    <subcellularLocation>
        <location evidence="1 8">Cell membrane</location>
        <topology evidence="1 8">Multi-pass membrane protein</topology>
    </subcellularLocation>
</comment>
<dbReference type="OrthoDB" id="253428at2157"/>
<accession>A0A1H8UYF4</accession>
<keyword evidence="3 8" id="KW-0812">Transmembrane</keyword>
<feature type="transmembrane region" description="Helical" evidence="8">
    <location>
        <begin position="101"/>
        <end position="122"/>
    </location>
</feature>
<comment type="similarity">
    <text evidence="6 8">Belongs to the fluoride channel Fluc/FEX (TC 1.A.43) family.</text>
</comment>
<dbReference type="GO" id="GO:0140114">
    <property type="term" value="P:cellular detoxification of fluoride"/>
    <property type="evidence" value="ECO:0007669"/>
    <property type="project" value="UniProtKB-UniRule"/>
</dbReference>
<keyword evidence="2 8" id="KW-1003">Cell membrane</keyword>
<keyword evidence="8" id="KW-0406">Ion transport</keyword>
<evidence type="ECO:0000256" key="4">
    <source>
        <dbReference type="ARBA" id="ARBA00022989"/>
    </source>
</evidence>
<dbReference type="RefSeq" id="WP_089826613.1">
    <property type="nucleotide sequence ID" value="NZ_FODV01000013.1"/>
</dbReference>
<evidence type="ECO:0000256" key="6">
    <source>
        <dbReference type="ARBA" id="ARBA00035120"/>
    </source>
</evidence>
<proteinExistence type="inferred from homology"/>
<gene>
    <name evidence="8" type="primary">fluC</name>
    <name evidence="8" type="synonym">crcB</name>
    <name evidence="9" type="ORF">SAMN04487948_11339</name>
</gene>
<comment type="catalytic activity">
    <reaction evidence="7">
        <text>fluoride(in) = fluoride(out)</text>
        <dbReference type="Rhea" id="RHEA:76159"/>
        <dbReference type="ChEBI" id="CHEBI:17051"/>
    </reaction>
    <physiologicalReaction direction="left-to-right" evidence="7">
        <dbReference type="Rhea" id="RHEA:76160"/>
    </physiologicalReaction>
</comment>
<protein>
    <recommendedName>
        <fullName evidence="8">Fluoride-specific ion channel FluC</fullName>
    </recommendedName>
</protein>
<evidence type="ECO:0000256" key="8">
    <source>
        <dbReference type="HAMAP-Rule" id="MF_00454"/>
    </source>
</evidence>
<dbReference type="InterPro" id="IPR003691">
    <property type="entry name" value="FluC"/>
</dbReference>
<keyword evidence="10" id="KW-1185">Reference proteome</keyword>
<evidence type="ECO:0000313" key="10">
    <source>
        <dbReference type="Proteomes" id="UP000199126"/>
    </source>
</evidence>
<keyword evidence="8" id="KW-0813">Transport</keyword>
<dbReference type="AlphaFoldDB" id="A0A1H8UYF4"/>
<feature type="transmembrane region" description="Helical" evidence="8">
    <location>
        <begin position="12"/>
        <end position="31"/>
    </location>
</feature>